<proteinExistence type="predicted"/>
<dbReference type="InterPro" id="IPR007704">
    <property type="entry name" value="PIG-M"/>
</dbReference>
<sequence length="489" mass="53622">MTTTPPAAEFAESSRSASRRDPEAPAARQTQTAEVPVSATDPLLRHLSDRAGGPAGRRLRPRRGAGGFWSIPRVLVALTVVGILLSALSGQYCRINGWGGVGVYHWGCYSDVAALWGSRDLNVSPWAPFSADLASFEYPAATMAVASFFAALTHWLAETTGGYWGERGGLLYWDLTFLVAAVLWIALVLITYASAGRRPWDAAIVALSPAMIFAIGINWDIWPAVALALAVLLYQRKRWLWAGVLIGVGVAFKLYPLFMLGAVLVLALRTALRKQERNHDVDLVVFAKVAAGTLISWLVINVPVMLINFEAWARFFVFSSERGAGYSSLWHVWMVLGEGPMPETVSALSFGLFAASCAGVLVLGLTVSERPRMVQLLFLIVAAFLLFSKVYSPQFMLWLVPLIALAAPRLRDVVIWNAAQVLHFWAVWMYLADVVGDHLPQHAFDAKLYVAAVILHMASTVYLMAQVIWDMARPQRDIIRAQQDLAAAA</sequence>
<gene>
    <name evidence="3" type="ORF">M3B43_07710</name>
</gene>
<feature type="transmembrane region" description="Helical" evidence="2">
    <location>
        <begin position="138"/>
        <end position="157"/>
    </location>
</feature>
<feature type="transmembrane region" description="Helical" evidence="2">
    <location>
        <begin position="373"/>
        <end position="392"/>
    </location>
</feature>
<reference evidence="3 4" key="1">
    <citation type="submission" date="2022-04" db="EMBL/GenBank/DDBJ databases">
        <title>Human microbiome associated bacterial genomes.</title>
        <authorList>
            <person name="Sandstrom S."/>
            <person name="Salamzade R."/>
            <person name="Kalan L.R."/>
        </authorList>
    </citation>
    <scope>NUCLEOTIDE SEQUENCE [LARGE SCALE GENOMIC DNA]</scope>
    <source>
        <strain evidence="4">p3-SID767</strain>
    </source>
</reference>
<feature type="compositionally biased region" description="Low complexity" evidence="1">
    <location>
        <begin position="1"/>
        <end position="16"/>
    </location>
</feature>
<feature type="transmembrane region" description="Helical" evidence="2">
    <location>
        <begin position="448"/>
        <end position="469"/>
    </location>
</feature>
<feature type="transmembrane region" description="Helical" evidence="2">
    <location>
        <begin position="280"/>
        <end position="300"/>
    </location>
</feature>
<feature type="transmembrane region" description="Helical" evidence="2">
    <location>
        <begin position="67"/>
        <end position="89"/>
    </location>
</feature>
<organism evidence="3 4">
    <name type="scientific">Nesterenkonia massiliensis</name>
    <dbReference type="NCBI Taxonomy" id="1232429"/>
    <lineage>
        <taxon>Bacteria</taxon>
        <taxon>Bacillati</taxon>
        <taxon>Actinomycetota</taxon>
        <taxon>Actinomycetes</taxon>
        <taxon>Micrococcales</taxon>
        <taxon>Micrococcaceae</taxon>
        <taxon>Nesterenkonia</taxon>
    </lineage>
</organism>
<evidence type="ECO:0000256" key="1">
    <source>
        <dbReference type="SAM" id="MobiDB-lite"/>
    </source>
</evidence>
<feature type="transmembrane region" description="Helical" evidence="2">
    <location>
        <begin position="345"/>
        <end position="367"/>
    </location>
</feature>
<evidence type="ECO:0000256" key="2">
    <source>
        <dbReference type="SAM" id="Phobius"/>
    </source>
</evidence>
<keyword evidence="2" id="KW-0472">Membrane</keyword>
<evidence type="ECO:0000313" key="3">
    <source>
        <dbReference type="EMBL" id="MCT1607214.1"/>
    </source>
</evidence>
<dbReference type="Proteomes" id="UP001205046">
    <property type="component" value="Unassembled WGS sequence"/>
</dbReference>
<keyword evidence="4" id="KW-1185">Reference proteome</keyword>
<dbReference type="Pfam" id="PF05007">
    <property type="entry name" value="Mannosyl_trans"/>
    <property type="match status" value="1"/>
</dbReference>
<protein>
    <submittedName>
        <fullName evidence="3">Glycosyltransferase 87 family protein</fullName>
    </submittedName>
</protein>
<feature type="transmembrane region" description="Helical" evidence="2">
    <location>
        <begin position="204"/>
        <end position="233"/>
    </location>
</feature>
<dbReference type="InterPro" id="IPR016570">
    <property type="entry name" value="UCP010361"/>
</dbReference>
<keyword evidence="2" id="KW-0812">Transmembrane</keyword>
<comment type="caution">
    <text evidence="3">The sequence shown here is derived from an EMBL/GenBank/DDBJ whole genome shotgun (WGS) entry which is preliminary data.</text>
</comment>
<evidence type="ECO:0000313" key="4">
    <source>
        <dbReference type="Proteomes" id="UP001205046"/>
    </source>
</evidence>
<accession>A0ABT2HRB0</accession>
<dbReference type="EMBL" id="JALXMO010000018">
    <property type="protein sequence ID" value="MCT1607214.1"/>
    <property type="molecule type" value="Genomic_DNA"/>
</dbReference>
<feature type="region of interest" description="Disordered" evidence="1">
    <location>
        <begin position="1"/>
        <end position="39"/>
    </location>
</feature>
<dbReference type="RefSeq" id="WP_260073205.1">
    <property type="nucleotide sequence ID" value="NZ_JALXMO010000018.1"/>
</dbReference>
<feature type="transmembrane region" description="Helical" evidence="2">
    <location>
        <begin position="169"/>
        <end position="192"/>
    </location>
</feature>
<feature type="transmembrane region" description="Helical" evidence="2">
    <location>
        <begin position="239"/>
        <end position="268"/>
    </location>
</feature>
<name>A0ABT2HRB0_9MICC</name>
<dbReference type="PIRSF" id="PIRSF010361">
    <property type="entry name" value="UCP010361"/>
    <property type="match status" value="1"/>
</dbReference>
<feature type="transmembrane region" description="Helical" evidence="2">
    <location>
        <begin position="413"/>
        <end position="432"/>
    </location>
</feature>
<keyword evidence="2" id="KW-1133">Transmembrane helix</keyword>